<comment type="caution">
    <text evidence="1">The sequence shown here is derived from an EMBL/GenBank/DDBJ whole genome shotgun (WGS) entry which is preliminary data.</text>
</comment>
<dbReference type="AlphaFoldDB" id="A0A8J4ECX8"/>
<reference evidence="1" key="1">
    <citation type="submission" date="2021-01" db="EMBL/GenBank/DDBJ databases">
        <title>Whole genome shotgun sequence of Virgisporangium ochraceum NBRC 16418.</title>
        <authorList>
            <person name="Komaki H."/>
            <person name="Tamura T."/>
        </authorList>
    </citation>
    <scope>NUCLEOTIDE SEQUENCE</scope>
    <source>
        <strain evidence="1">NBRC 16418</strain>
    </source>
</reference>
<evidence type="ECO:0000313" key="1">
    <source>
        <dbReference type="EMBL" id="GIJ69988.1"/>
    </source>
</evidence>
<proteinExistence type="predicted"/>
<dbReference type="RefSeq" id="WP_203929898.1">
    <property type="nucleotide sequence ID" value="NZ_BOPH01000072.1"/>
</dbReference>
<gene>
    <name evidence="1" type="ORF">Voc01_049050</name>
</gene>
<protein>
    <submittedName>
        <fullName evidence="1">Uncharacterized protein</fullName>
    </submittedName>
</protein>
<sequence length="56" mass="6025">MDGPEVETTLVDLSSASLDEVHRDFASLQGAVDLLLSQIERPRYNIGNTGPPGRAD</sequence>
<dbReference type="EMBL" id="BOPH01000072">
    <property type="protein sequence ID" value="GIJ69988.1"/>
    <property type="molecule type" value="Genomic_DNA"/>
</dbReference>
<name>A0A8J4ECX8_9ACTN</name>
<evidence type="ECO:0000313" key="2">
    <source>
        <dbReference type="Proteomes" id="UP000635606"/>
    </source>
</evidence>
<keyword evidence="2" id="KW-1185">Reference proteome</keyword>
<dbReference type="Proteomes" id="UP000635606">
    <property type="component" value="Unassembled WGS sequence"/>
</dbReference>
<accession>A0A8J4ECX8</accession>
<organism evidence="1 2">
    <name type="scientific">Virgisporangium ochraceum</name>
    <dbReference type="NCBI Taxonomy" id="65505"/>
    <lineage>
        <taxon>Bacteria</taxon>
        <taxon>Bacillati</taxon>
        <taxon>Actinomycetota</taxon>
        <taxon>Actinomycetes</taxon>
        <taxon>Micromonosporales</taxon>
        <taxon>Micromonosporaceae</taxon>
        <taxon>Virgisporangium</taxon>
    </lineage>
</organism>